<sequence length="62" mass="6771">MDGIPDTSRRYFGARHGRDGWPVPPVECRTAWAASARPLDNRGPIGMDAAQGVEHRLQAELG</sequence>
<protein>
    <submittedName>
        <fullName evidence="1">Uncharacterized protein</fullName>
    </submittedName>
</protein>
<comment type="caution">
    <text evidence="1">The sequence shown here is derived from an EMBL/GenBank/DDBJ whole genome shotgun (WGS) entry which is preliminary data.</text>
</comment>
<keyword evidence="2" id="KW-1185">Reference proteome</keyword>
<organism evidence="1 2">
    <name type="scientific">Paraburkholderia caffeinilytica</name>
    <dbReference type="NCBI Taxonomy" id="1761016"/>
    <lineage>
        <taxon>Bacteria</taxon>
        <taxon>Pseudomonadati</taxon>
        <taxon>Pseudomonadota</taxon>
        <taxon>Betaproteobacteria</taxon>
        <taxon>Burkholderiales</taxon>
        <taxon>Burkholderiaceae</taxon>
        <taxon>Paraburkholderia</taxon>
    </lineage>
</organism>
<proteinExistence type="predicted"/>
<dbReference type="EMBL" id="BMHL01000001">
    <property type="protein sequence ID" value="GGC19863.1"/>
    <property type="molecule type" value="Genomic_DNA"/>
</dbReference>
<evidence type="ECO:0000313" key="2">
    <source>
        <dbReference type="Proteomes" id="UP000602004"/>
    </source>
</evidence>
<gene>
    <name evidence="1" type="ORF">GCM10011400_02810</name>
</gene>
<evidence type="ECO:0000313" key="1">
    <source>
        <dbReference type="EMBL" id="GGC19863.1"/>
    </source>
</evidence>
<dbReference type="Proteomes" id="UP000602004">
    <property type="component" value="Unassembled WGS sequence"/>
</dbReference>
<reference evidence="2" key="1">
    <citation type="journal article" date="2019" name="Int. J. Syst. Evol. Microbiol.">
        <title>The Global Catalogue of Microorganisms (GCM) 10K type strain sequencing project: providing services to taxonomists for standard genome sequencing and annotation.</title>
        <authorList>
            <consortium name="The Broad Institute Genomics Platform"/>
            <consortium name="The Broad Institute Genome Sequencing Center for Infectious Disease"/>
            <person name="Wu L."/>
            <person name="Ma J."/>
        </authorList>
    </citation>
    <scope>NUCLEOTIDE SEQUENCE [LARGE SCALE GENOMIC DNA]</scope>
    <source>
        <strain evidence="2">CGMCC 1.15103</strain>
    </source>
</reference>
<name>A0ABQ1L8S1_9BURK</name>
<accession>A0ABQ1L8S1</accession>